<dbReference type="AlphaFoldDB" id="A0A6L5JXS3"/>
<evidence type="ECO:0000256" key="5">
    <source>
        <dbReference type="PROSITE-ProRule" id="PRU00335"/>
    </source>
</evidence>
<dbReference type="SUPFAM" id="SSF48498">
    <property type="entry name" value="Tetracyclin repressor-like, C-terminal domain"/>
    <property type="match status" value="1"/>
</dbReference>
<name>A0A6L5JXS3_RHOTE</name>
<dbReference type="PRINTS" id="PR00455">
    <property type="entry name" value="HTHTETR"/>
</dbReference>
<evidence type="ECO:0000256" key="4">
    <source>
        <dbReference type="ARBA" id="ARBA00023163"/>
    </source>
</evidence>
<organism evidence="7 8">
    <name type="scientific">Rhodocyclus tenuis</name>
    <name type="common">Rhodospirillum tenue</name>
    <dbReference type="NCBI Taxonomy" id="1066"/>
    <lineage>
        <taxon>Bacteria</taxon>
        <taxon>Pseudomonadati</taxon>
        <taxon>Pseudomonadota</taxon>
        <taxon>Betaproteobacteria</taxon>
        <taxon>Rhodocyclales</taxon>
        <taxon>Rhodocyclaceae</taxon>
        <taxon>Rhodocyclus</taxon>
    </lineage>
</organism>
<feature type="domain" description="HTH tetR-type" evidence="6">
    <location>
        <begin position="10"/>
        <end position="70"/>
    </location>
</feature>
<evidence type="ECO:0000256" key="3">
    <source>
        <dbReference type="ARBA" id="ARBA00023125"/>
    </source>
</evidence>
<comment type="caution">
    <text evidence="7">The sequence shown here is derived from an EMBL/GenBank/DDBJ whole genome shotgun (WGS) entry which is preliminary data.</text>
</comment>
<reference evidence="7 8" key="1">
    <citation type="submission" date="2019-10" db="EMBL/GenBank/DDBJ databases">
        <title>Whole-genome sequence of the purple nonsulfur photosynthetic bacterium Rhodocyclus tenuis.</title>
        <authorList>
            <person name="Kyndt J.A."/>
            <person name="Meyer T.E."/>
        </authorList>
    </citation>
    <scope>NUCLEOTIDE SEQUENCE [LARGE SCALE GENOMIC DNA]</scope>
    <source>
        <strain evidence="7 8">DSM 110</strain>
    </source>
</reference>
<dbReference type="Proteomes" id="UP000480275">
    <property type="component" value="Unassembled WGS sequence"/>
</dbReference>
<dbReference type="InterPro" id="IPR001647">
    <property type="entry name" value="HTH_TetR"/>
</dbReference>
<evidence type="ECO:0000256" key="1">
    <source>
        <dbReference type="ARBA" id="ARBA00022491"/>
    </source>
</evidence>
<evidence type="ECO:0000313" key="7">
    <source>
        <dbReference type="EMBL" id="MQY52135.1"/>
    </source>
</evidence>
<proteinExistence type="predicted"/>
<dbReference type="PANTHER" id="PTHR30055">
    <property type="entry name" value="HTH-TYPE TRANSCRIPTIONAL REGULATOR RUTR"/>
    <property type="match status" value="1"/>
</dbReference>
<dbReference type="PROSITE" id="PS01081">
    <property type="entry name" value="HTH_TETR_1"/>
    <property type="match status" value="1"/>
</dbReference>
<keyword evidence="1" id="KW-0678">Repressor</keyword>
<dbReference type="PROSITE" id="PS50977">
    <property type="entry name" value="HTH_TETR_2"/>
    <property type="match status" value="1"/>
</dbReference>
<dbReference type="InterPro" id="IPR013572">
    <property type="entry name" value="Tscrpt_reg_MAATS_C"/>
</dbReference>
<accession>A0A6L5JXS3</accession>
<gene>
    <name evidence="7" type="ORF">GHK24_10155</name>
</gene>
<keyword evidence="3 5" id="KW-0238">DNA-binding</keyword>
<dbReference type="GO" id="GO:0000976">
    <property type="term" value="F:transcription cis-regulatory region binding"/>
    <property type="evidence" value="ECO:0007669"/>
    <property type="project" value="TreeGrafter"/>
</dbReference>
<evidence type="ECO:0000313" key="8">
    <source>
        <dbReference type="Proteomes" id="UP000480275"/>
    </source>
</evidence>
<dbReference type="GO" id="GO:0003700">
    <property type="term" value="F:DNA-binding transcription factor activity"/>
    <property type="evidence" value="ECO:0007669"/>
    <property type="project" value="TreeGrafter"/>
</dbReference>
<dbReference type="InterPro" id="IPR050109">
    <property type="entry name" value="HTH-type_TetR-like_transc_reg"/>
</dbReference>
<dbReference type="SUPFAM" id="SSF46689">
    <property type="entry name" value="Homeodomain-like"/>
    <property type="match status" value="1"/>
</dbReference>
<evidence type="ECO:0000259" key="6">
    <source>
        <dbReference type="PROSITE" id="PS50977"/>
    </source>
</evidence>
<dbReference type="Gene3D" id="1.10.357.10">
    <property type="entry name" value="Tetracycline Repressor, domain 2"/>
    <property type="match status" value="1"/>
</dbReference>
<dbReference type="Pfam" id="PF00440">
    <property type="entry name" value="TetR_N"/>
    <property type="match status" value="1"/>
</dbReference>
<keyword evidence="4" id="KW-0804">Transcription</keyword>
<dbReference type="OrthoDB" id="5816932at2"/>
<dbReference type="EMBL" id="WIXJ01000007">
    <property type="protein sequence ID" value="MQY52135.1"/>
    <property type="molecule type" value="Genomic_DNA"/>
</dbReference>
<dbReference type="PANTHER" id="PTHR30055:SF240">
    <property type="entry name" value="HTH-TYPE TRANSCRIPTIONAL REGULATOR ACRR"/>
    <property type="match status" value="1"/>
</dbReference>
<protein>
    <submittedName>
        <fullName evidence="7">TetR family transcriptional regulator</fullName>
    </submittedName>
</protein>
<dbReference type="InterPro" id="IPR009057">
    <property type="entry name" value="Homeodomain-like_sf"/>
</dbReference>
<dbReference type="InterPro" id="IPR036271">
    <property type="entry name" value="Tet_transcr_reg_TetR-rel_C_sf"/>
</dbReference>
<keyword evidence="2" id="KW-0805">Transcription regulation</keyword>
<evidence type="ECO:0000256" key="2">
    <source>
        <dbReference type="ARBA" id="ARBA00023015"/>
    </source>
</evidence>
<dbReference type="InterPro" id="IPR023772">
    <property type="entry name" value="DNA-bd_HTH_TetR-type_CS"/>
</dbReference>
<feature type="DNA-binding region" description="H-T-H motif" evidence="5">
    <location>
        <begin position="33"/>
        <end position="52"/>
    </location>
</feature>
<dbReference type="Pfam" id="PF08361">
    <property type="entry name" value="TetR_C_2"/>
    <property type="match status" value="1"/>
</dbReference>
<sequence length="209" mass="23628">MVRRTKEDAERTRLQIIEAARKTFHQCGVSRTSLEKVAAAAGVTRGAVYWHFADKAALFFAMRETSLAVIDRADAFLFGDESGDPLDAIEQSMVYFFRTMSTCPAARETYEIMSFRCEYVDEFASVLQEVNRPCVEFQAKLTTAYQQALALGIMRPELDPDAMALDSVSFVRGLFNNWLASSPGTEWRDQVEDMIHTHVALRRITPPRA</sequence>